<evidence type="ECO:0000256" key="1">
    <source>
        <dbReference type="ARBA" id="ARBA00022690"/>
    </source>
</evidence>
<dbReference type="PANTHER" id="PTHR47373:SF1">
    <property type="entry name" value="CYSTEINE PROTEINASE INHIBITOR 2"/>
    <property type="match status" value="1"/>
</dbReference>
<keyword evidence="6" id="KW-1185">Reference proteome</keyword>
<dbReference type="Gene3D" id="3.10.450.10">
    <property type="match status" value="1"/>
</dbReference>
<dbReference type="AlphaFoldDB" id="A0A9R1V4N3"/>
<dbReference type="InterPro" id="IPR000010">
    <property type="entry name" value="Cystatin_dom"/>
</dbReference>
<gene>
    <name evidence="5" type="ORF">LSAT_V11C600320790</name>
</gene>
<protein>
    <recommendedName>
        <fullName evidence="4">Cystatin domain-containing protein</fullName>
    </recommendedName>
</protein>
<evidence type="ECO:0000259" key="4">
    <source>
        <dbReference type="SMART" id="SM00043"/>
    </source>
</evidence>
<organism evidence="5 6">
    <name type="scientific">Lactuca sativa</name>
    <name type="common">Garden lettuce</name>
    <dbReference type="NCBI Taxonomy" id="4236"/>
    <lineage>
        <taxon>Eukaryota</taxon>
        <taxon>Viridiplantae</taxon>
        <taxon>Streptophyta</taxon>
        <taxon>Embryophyta</taxon>
        <taxon>Tracheophyta</taxon>
        <taxon>Spermatophyta</taxon>
        <taxon>Magnoliopsida</taxon>
        <taxon>eudicotyledons</taxon>
        <taxon>Gunneridae</taxon>
        <taxon>Pentapetalae</taxon>
        <taxon>asterids</taxon>
        <taxon>campanulids</taxon>
        <taxon>Asterales</taxon>
        <taxon>Asteraceae</taxon>
        <taxon>Cichorioideae</taxon>
        <taxon>Cichorieae</taxon>
        <taxon>Lactucinae</taxon>
        <taxon>Lactuca</taxon>
    </lineage>
</organism>
<evidence type="ECO:0000313" key="5">
    <source>
        <dbReference type="EMBL" id="KAJ0198809.1"/>
    </source>
</evidence>
<feature type="signal peptide" evidence="3">
    <location>
        <begin position="1"/>
        <end position="25"/>
    </location>
</feature>
<dbReference type="Gramene" id="rna-gnl|WGS:NBSK|LSAT_6X58740_mrna">
    <property type="protein sequence ID" value="cds-PLY99644.1"/>
    <property type="gene ID" value="gene-LSAT_6X58740"/>
</dbReference>
<accession>A0A9R1V4N3</accession>
<feature type="chain" id="PRO_5040117663" description="Cystatin domain-containing protein" evidence="3">
    <location>
        <begin position="26"/>
        <end position="126"/>
    </location>
</feature>
<dbReference type="SMART" id="SM00043">
    <property type="entry name" value="CY"/>
    <property type="match status" value="1"/>
</dbReference>
<dbReference type="InterPro" id="IPR046350">
    <property type="entry name" value="Cystatin_sf"/>
</dbReference>
<dbReference type="EMBL" id="NBSK02000006">
    <property type="protein sequence ID" value="KAJ0198809.1"/>
    <property type="molecule type" value="Genomic_DNA"/>
</dbReference>
<proteinExistence type="predicted"/>
<sequence length="126" mass="13964">MSRSTILTLSIVFFVLFISNFVANGIPGGRKKVENVKTNKEVQELGRYSVEEYNRLEGSQKGGVGSLKFSQVVEAETQVVSGIKYYLKIVAFSKSGVSKVFDAEVVVKAWMHSKELLNFKPSPANK</sequence>
<evidence type="ECO:0000256" key="2">
    <source>
        <dbReference type="ARBA" id="ARBA00022704"/>
    </source>
</evidence>
<keyword evidence="3" id="KW-0732">Signal</keyword>
<name>A0A9R1V4N3_LACSA</name>
<comment type="caution">
    <text evidence="5">The sequence shown here is derived from an EMBL/GenBank/DDBJ whole genome shotgun (WGS) entry which is preliminary data.</text>
</comment>
<dbReference type="CDD" id="cd00042">
    <property type="entry name" value="CY"/>
    <property type="match status" value="1"/>
</dbReference>
<dbReference type="GO" id="GO:0004869">
    <property type="term" value="F:cysteine-type endopeptidase inhibitor activity"/>
    <property type="evidence" value="ECO:0007669"/>
    <property type="project" value="UniProtKB-KW"/>
</dbReference>
<evidence type="ECO:0000256" key="3">
    <source>
        <dbReference type="SAM" id="SignalP"/>
    </source>
</evidence>
<dbReference type="OrthoDB" id="1908104at2759"/>
<dbReference type="PANTHER" id="PTHR47373">
    <property type="entry name" value="CYSTEINE PROTEINASE INHIBITOR 2"/>
    <property type="match status" value="1"/>
</dbReference>
<dbReference type="SUPFAM" id="SSF54403">
    <property type="entry name" value="Cystatin/monellin"/>
    <property type="match status" value="1"/>
</dbReference>
<keyword evidence="1" id="KW-0646">Protease inhibitor</keyword>
<dbReference type="Proteomes" id="UP000235145">
    <property type="component" value="Unassembled WGS sequence"/>
</dbReference>
<dbReference type="Pfam" id="PF16845">
    <property type="entry name" value="SQAPI"/>
    <property type="match status" value="1"/>
</dbReference>
<feature type="domain" description="Cystatin" evidence="4">
    <location>
        <begin position="25"/>
        <end position="122"/>
    </location>
</feature>
<evidence type="ECO:0000313" key="6">
    <source>
        <dbReference type="Proteomes" id="UP000235145"/>
    </source>
</evidence>
<keyword evidence="2" id="KW-0789">Thiol protease inhibitor</keyword>
<reference evidence="5 6" key="1">
    <citation type="journal article" date="2017" name="Nat. Commun.">
        <title>Genome assembly with in vitro proximity ligation data and whole-genome triplication in lettuce.</title>
        <authorList>
            <person name="Reyes-Chin-Wo S."/>
            <person name="Wang Z."/>
            <person name="Yang X."/>
            <person name="Kozik A."/>
            <person name="Arikit S."/>
            <person name="Song C."/>
            <person name="Xia L."/>
            <person name="Froenicke L."/>
            <person name="Lavelle D.O."/>
            <person name="Truco M.J."/>
            <person name="Xia R."/>
            <person name="Zhu S."/>
            <person name="Xu C."/>
            <person name="Xu H."/>
            <person name="Xu X."/>
            <person name="Cox K."/>
            <person name="Korf I."/>
            <person name="Meyers B.C."/>
            <person name="Michelmore R.W."/>
        </authorList>
    </citation>
    <scope>NUCLEOTIDE SEQUENCE [LARGE SCALE GENOMIC DNA]</scope>
    <source>
        <strain evidence="6">cv. Salinas</strain>
        <tissue evidence="5">Seedlings</tissue>
    </source>
</reference>